<dbReference type="Proteomes" id="UP000620559">
    <property type="component" value="Unassembled WGS sequence"/>
</dbReference>
<evidence type="ECO:0000313" key="4">
    <source>
        <dbReference type="Proteomes" id="UP000620559"/>
    </source>
</evidence>
<protein>
    <submittedName>
        <fullName evidence="3">ISAs1 family transposase</fullName>
    </submittedName>
</protein>
<keyword evidence="4" id="KW-1185">Reference proteome</keyword>
<dbReference type="InterPro" id="IPR032806">
    <property type="entry name" value="YbfD_N"/>
</dbReference>
<evidence type="ECO:0000313" key="3">
    <source>
        <dbReference type="EMBL" id="MBE9216454.1"/>
    </source>
</evidence>
<gene>
    <name evidence="3" type="ORF">IQ247_27980</name>
</gene>
<organism evidence="3 4">
    <name type="scientific">Plectonema cf. radiosum LEGE 06105</name>
    <dbReference type="NCBI Taxonomy" id="945769"/>
    <lineage>
        <taxon>Bacteria</taxon>
        <taxon>Bacillati</taxon>
        <taxon>Cyanobacteriota</taxon>
        <taxon>Cyanophyceae</taxon>
        <taxon>Oscillatoriophycideae</taxon>
        <taxon>Oscillatoriales</taxon>
        <taxon>Microcoleaceae</taxon>
        <taxon>Plectonema</taxon>
    </lineage>
</organism>
<dbReference type="Pfam" id="PF01609">
    <property type="entry name" value="DDE_Tnp_1"/>
    <property type="match status" value="1"/>
</dbReference>
<dbReference type="GO" id="GO:0003677">
    <property type="term" value="F:DNA binding"/>
    <property type="evidence" value="ECO:0007669"/>
    <property type="project" value="InterPro"/>
</dbReference>
<feature type="domain" description="H repeat-associated protein N-terminal" evidence="2">
    <location>
        <begin position="11"/>
        <end position="97"/>
    </location>
</feature>
<dbReference type="PANTHER" id="PTHR30298:SF0">
    <property type="entry name" value="PROTEIN YBFL-RELATED"/>
    <property type="match status" value="1"/>
</dbReference>
<dbReference type="GO" id="GO:0006313">
    <property type="term" value="P:DNA transposition"/>
    <property type="evidence" value="ECO:0007669"/>
    <property type="project" value="InterPro"/>
</dbReference>
<feature type="domain" description="Transposase IS4-like" evidence="1">
    <location>
        <begin position="105"/>
        <end position="345"/>
    </location>
</feature>
<proteinExistence type="predicted"/>
<dbReference type="NCBIfam" id="NF033564">
    <property type="entry name" value="transpos_ISAs1"/>
    <property type="match status" value="1"/>
</dbReference>
<dbReference type="GO" id="GO:0004803">
    <property type="term" value="F:transposase activity"/>
    <property type="evidence" value="ECO:0007669"/>
    <property type="project" value="InterPro"/>
</dbReference>
<dbReference type="EMBL" id="JADEWL010000169">
    <property type="protein sequence ID" value="MBE9216454.1"/>
    <property type="molecule type" value="Genomic_DNA"/>
</dbReference>
<reference evidence="3" key="1">
    <citation type="submission" date="2020-10" db="EMBL/GenBank/DDBJ databases">
        <authorList>
            <person name="Castelo-Branco R."/>
            <person name="Eusebio N."/>
            <person name="Adriana R."/>
            <person name="Vieira A."/>
            <person name="Brugerolle De Fraissinette N."/>
            <person name="Rezende De Castro R."/>
            <person name="Schneider M.P."/>
            <person name="Vasconcelos V."/>
            <person name="Leao P.N."/>
        </authorList>
    </citation>
    <scope>NUCLEOTIDE SEQUENCE</scope>
    <source>
        <strain evidence="3">LEGE 06105</strain>
    </source>
</reference>
<name>A0A8J7FDA9_9CYAN</name>
<evidence type="ECO:0000259" key="2">
    <source>
        <dbReference type="Pfam" id="PF13808"/>
    </source>
</evidence>
<dbReference type="InterPro" id="IPR047647">
    <property type="entry name" value="ISAs1_transpos"/>
</dbReference>
<dbReference type="Pfam" id="PF13808">
    <property type="entry name" value="DDE_Tnp_1_assoc"/>
    <property type="match status" value="1"/>
</dbReference>
<sequence>MKLKPKQAIRDYFVELEDPRVERTKRHQLIDVITIAICAVICGADSWVAIETYGQAKEEWLKRFLELPNGIPSHDTFARIFALINPEKFQDCFLSWIKSVAILTDGEVIAIDGKSLKHSYDKKAGNRAINMVSAWATSNKLVLGQRKVDSKSNEITAIPELIKVLDIAGCIVTIDAIGCQKEIVNLISQKDGDYIIALKKNQKSLYESTELLFKEAISKRNKGENVSHYSTREQGHGREEIRNYLMLCDISNRIDPENKWNKLNSIGMVESIRTENGKTTVETRYYISSLNLNAKKFGDSVRSHWGIENSLHWILDVALNEDDCRIRKDNAPQNFGVLRHIAVNLLGQEKSKKLGIKNKQFLAAMDDSYLAKVVQLSY</sequence>
<dbReference type="InterPro" id="IPR051698">
    <property type="entry name" value="Transposase_11-like"/>
</dbReference>
<dbReference type="InterPro" id="IPR002559">
    <property type="entry name" value="Transposase_11"/>
</dbReference>
<accession>A0A8J7FDA9</accession>
<comment type="caution">
    <text evidence="3">The sequence shown here is derived from an EMBL/GenBank/DDBJ whole genome shotgun (WGS) entry which is preliminary data.</text>
</comment>
<dbReference type="AlphaFoldDB" id="A0A8J7FDA9"/>
<evidence type="ECO:0000259" key="1">
    <source>
        <dbReference type="Pfam" id="PF01609"/>
    </source>
</evidence>
<dbReference type="PANTHER" id="PTHR30298">
    <property type="entry name" value="H REPEAT-ASSOCIATED PREDICTED TRANSPOSASE"/>
    <property type="match status" value="1"/>
</dbReference>
<dbReference type="RefSeq" id="WP_193925034.1">
    <property type="nucleotide sequence ID" value="NZ_JADEWL010000169.1"/>
</dbReference>